<dbReference type="Proteomes" id="UP000198716">
    <property type="component" value="Unassembled WGS sequence"/>
</dbReference>
<dbReference type="AlphaFoldDB" id="A0A1I1U2Q3"/>
<protein>
    <recommendedName>
        <fullName evidence="4">SH3 domain-containing protein</fullName>
    </recommendedName>
</protein>
<dbReference type="EMBL" id="FOMZ01000001">
    <property type="protein sequence ID" value="SFD63898.1"/>
    <property type="molecule type" value="Genomic_DNA"/>
</dbReference>
<evidence type="ECO:0008006" key="4">
    <source>
        <dbReference type="Google" id="ProtNLM"/>
    </source>
</evidence>
<proteinExistence type="predicted"/>
<evidence type="ECO:0000313" key="3">
    <source>
        <dbReference type="Proteomes" id="UP000198716"/>
    </source>
</evidence>
<gene>
    <name evidence="2" type="ORF">SAMN04487819_101478</name>
</gene>
<evidence type="ECO:0000256" key="1">
    <source>
        <dbReference type="SAM" id="SignalP"/>
    </source>
</evidence>
<reference evidence="3" key="1">
    <citation type="submission" date="2016-10" db="EMBL/GenBank/DDBJ databases">
        <authorList>
            <person name="Varghese N."/>
            <person name="Submissions S."/>
        </authorList>
    </citation>
    <scope>NUCLEOTIDE SEQUENCE [LARGE SCALE GENOMIC DNA]</scope>
    <source>
        <strain evidence="3">DSM 45004</strain>
    </source>
</reference>
<feature type="chain" id="PRO_5011515134" description="SH3 domain-containing protein" evidence="1">
    <location>
        <begin position="23"/>
        <end position="109"/>
    </location>
</feature>
<keyword evidence="1" id="KW-0732">Signal</keyword>
<keyword evidence="3" id="KW-1185">Reference proteome</keyword>
<accession>A0A1I1U2Q3</accession>
<organism evidence="2 3">
    <name type="scientific">Actinopolyspora alba</name>
    <dbReference type="NCBI Taxonomy" id="673379"/>
    <lineage>
        <taxon>Bacteria</taxon>
        <taxon>Bacillati</taxon>
        <taxon>Actinomycetota</taxon>
        <taxon>Actinomycetes</taxon>
        <taxon>Actinopolysporales</taxon>
        <taxon>Actinopolysporaceae</taxon>
        <taxon>Actinopolyspora</taxon>
        <taxon>Actinopolyspora alba group</taxon>
    </lineage>
</organism>
<sequence>MRDRTAVLCTTLALLVMSGSHAWGEERTNDGTGGTQAVCRHPSPIHLRPTSDSRQLDLCSQGETMTTHCYVDNGADLWLRVSPVAEVLGYINLDNVEVKNWNQLSRCAR</sequence>
<feature type="signal peptide" evidence="1">
    <location>
        <begin position="1"/>
        <end position="22"/>
    </location>
</feature>
<evidence type="ECO:0000313" key="2">
    <source>
        <dbReference type="EMBL" id="SFD63898.1"/>
    </source>
</evidence>
<name>A0A1I1U2Q3_9ACTN</name>